<dbReference type="InterPro" id="IPR045920">
    <property type="entry name" value="DUF6339"/>
</dbReference>
<keyword evidence="2" id="KW-1185">Reference proteome</keyword>
<reference evidence="1 2" key="1">
    <citation type="submission" date="2021-03" db="EMBL/GenBank/DDBJ databases">
        <title>Sequencing the genomes of 1000 actinobacteria strains.</title>
        <authorList>
            <person name="Klenk H.-P."/>
        </authorList>
    </citation>
    <scope>NUCLEOTIDE SEQUENCE [LARGE SCALE GENOMIC DNA]</scope>
    <source>
        <strain evidence="1 2">DSM 12544</strain>
    </source>
</reference>
<name>A0ABS4T5Z0_9MICC</name>
<comment type="caution">
    <text evidence="1">The sequence shown here is derived from an EMBL/GenBank/DDBJ whole genome shotgun (WGS) entry which is preliminary data.</text>
</comment>
<evidence type="ECO:0000313" key="2">
    <source>
        <dbReference type="Proteomes" id="UP001519331"/>
    </source>
</evidence>
<organism evidence="1 2">
    <name type="scientific">Nesterenkonia lacusekhoensis</name>
    <dbReference type="NCBI Taxonomy" id="150832"/>
    <lineage>
        <taxon>Bacteria</taxon>
        <taxon>Bacillati</taxon>
        <taxon>Actinomycetota</taxon>
        <taxon>Actinomycetes</taxon>
        <taxon>Micrococcales</taxon>
        <taxon>Micrococcaceae</taxon>
        <taxon>Nesterenkonia</taxon>
    </lineage>
</organism>
<accession>A0ABS4T5Z0</accession>
<evidence type="ECO:0000313" key="1">
    <source>
        <dbReference type="EMBL" id="MBP2318686.1"/>
    </source>
</evidence>
<sequence length="241" mass="26727">MDAGTEALLQRRLKPEAVELRWAALQDGQVPAPLAVESDEYTVDPTGGTAVDDAQLSAFRAAVLAELDGVRGDATREFDHRMSLALRRHLRILPAEAGRGDVWDYLTFVVFPDLVISRFAPKTRERYRGDSRRHALRRLWRRGLVLSPRFLGGDHGLAEDEFVQILERQTTSLSPALSDAVASAIVGSGLTGGERREFARRLMKIITYRTGMYWLGDEDSEALSRFVDACAAEVTPSSEPS</sequence>
<dbReference type="EMBL" id="JAGINX010000001">
    <property type="protein sequence ID" value="MBP2318686.1"/>
    <property type="molecule type" value="Genomic_DNA"/>
</dbReference>
<dbReference type="RefSeq" id="WP_210049099.1">
    <property type="nucleotide sequence ID" value="NZ_JAGINX010000001.1"/>
</dbReference>
<protein>
    <submittedName>
        <fullName evidence="1">Uncharacterized protein</fullName>
    </submittedName>
</protein>
<proteinExistence type="predicted"/>
<dbReference type="Proteomes" id="UP001519331">
    <property type="component" value="Unassembled WGS sequence"/>
</dbReference>
<dbReference type="Pfam" id="PF19866">
    <property type="entry name" value="DUF6339"/>
    <property type="match status" value="1"/>
</dbReference>
<gene>
    <name evidence="1" type="ORF">JOF45_001705</name>
</gene>